<dbReference type="InterPro" id="IPR029044">
    <property type="entry name" value="Nucleotide-diphossugar_trans"/>
</dbReference>
<keyword evidence="2 4" id="KW-0808">Transferase</keyword>
<dbReference type="SUPFAM" id="SSF53448">
    <property type="entry name" value="Nucleotide-diphospho-sugar transferases"/>
    <property type="match status" value="1"/>
</dbReference>
<keyword evidence="3" id="KW-0479">Metal-binding</keyword>
<dbReference type="GO" id="GO:0046872">
    <property type="term" value="F:metal ion binding"/>
    <property type="evidence" value="ECO:0007669"/>
    <property type="project" value="UniProtKB-KW"/>
</dbReference>
<evidence type="ECO:0000313" key="4">
    <source>
        <dbReference type="EMBL" id="RBP06420.1"/>
    </source>
</evidence>
<name>A0A366EXI5_9HYPH</name>
<dbReference type="Proteomes" id="UP000253529">
    <property type="component" value="Unassembled WGS sequence"/>
</dbReference>
<comment type="caution">
    <text evidence="4">The sequence shown here is derived from an EMBL/GenBank/DDBJ whole genome shotgun (WGS) entry which is preliminary data.</text>
</comment>
<dbReference type="AlphaFoldDB" id="A0A366EXI5"/>
<reference evidence="4 5" key="1">
    <citation type="submission" date="2018-06" db="EMBL/GenBank/DDBJ databases">
        <title>Genomic Encyclopedia of Type Strains, Phase IV (KMG-IV): sequencing the most valuable type-strain genomes for metagenomic binning, comparative biology and taxonomic classification.</title>
        <authorList>
            <person name="Goeker M."/>
        </authorList>
    </citation>
    <scope>NUCLEOTIDE SEQUENCE [LARGE SCALE GENOMIC DNA]</scope>
    <source>
        <strain evidence="4 5">DSM 24875</strain>
    </source>
</reference>
<proteinExistence type="predicted"/>
<organism evidence="4 5">
    <name type="scientific">Roseiarcus fermentans</name>
    <dbReference type="NCBI Taxonomy" id="1473586"/>
    <lineage>
        <taxon>Bacteria</taxon>
        <taxon>Pseudomonadati</taxon>
        <taxon>Pseudomonadota</taxon>
        <taxon>Alphaproteobacteria</taxon>
        <taxon>Hyphomicrobiales</taxon>
        <taxon>Roseiarcaceae</taxon>
        <taxon>Roseiarcus</taxon>
    </lineage>
</organism>
<sequence length="322" mass="36620">MRTAFCFTPDRAFFPPAVRAIASLIAAEPDEAHEIYLVCEPGDVTPGFDRLPARLRERITLLTLDFSAHDRRLSGKGRFSRAVFRRLFLAEVLPDPIERIVSVDSDMVIVRPGLARLADFDFAGAPLAAAYDMIFLMDFKGEDDPLVKRFRRSRAALGLALDTPYFNAGLMAIDRAAWRRERLTERVTTALSEAPQRYPFMEQDALNATLAGRFAPLSPRMNFMGDFFLLDLERRIDPIVLHFVNAPKPWNLGEWKGEARFAEDYRDWFHTSPWPDWAAAPDTPGWRRSRPPLTKVRRAFASRLAHFLATQPFLDGPLRVAG</sequence>
<evidence type="ECO:0000256" key="2">
    <source>
        <dbReference type="ARBA" id="ARBA00022679"/>
    </source>
</evidence>
<dbReference type="Gene3D" id="3.90.550.10">
    <property type="entry name" value="Spore Coat Polysaccharide Biosynthesis Protein SpsA, Chain A"/>
    <property type="match status" value="1"/>
</dbReference>
<dbReference type="GO" id="GO:0016757">
    <property type="term" value="F:glycosyltransferase activity"/>
    <property type="evidence" value="ECO:0007669"/>
    <property type="project" value="UniProtKB-KW"/>
</dbReference>
<dbReference type="InterPro" id="IPR050748">
    <property type="entry name" value="Glycosyltrans_8_dom-fam"/>
</dbReference>
<dbReference type="Pfam" id="PF01501">
    <property type="entry name" value="Glyco_transf_8"/>
    <property type="match status" value="1"/>
</dbReference>
<accession>A0A366EXI5</accession>
<dbReference type="RefSeq" id="WP_113891617.1">
    <property type="nucleotide sequence ID" value="NZ_QNRK01000031.1"/>
</dbReference>
<keyword evidence="5" id="KW-1185">Reference proteome</keyword>
<dbReference type="OrthoDB" id="5672604at2"/>
<protein>
    <submittedName>
        <fullName evidence="4">Lipopolysaccharide biosynthesis glycosyltransferase</fullName>
    </submittedName>
</protein>
<gene>
    <name evidence="4" type="ORF">DFR50_13140</name>
</gene>
<evidence type="ECO:0000256" key="1">
    <source>
        <dbReference type="ARBA" id="ARBA00022676"/>
    </source>
</evidence>
<keyword evidence="1" id="KW-0328">Glycosyltransferase</keyword>
<dbReference type="InterPro" id="IPR002495">
    <property type="entry name" value="Glyco_trans_8"/>
</dbReference>
<dbReference type="EMBL" id="QNRK01000031">
    <property type="protein sequence ID" value="RBP06420.1"/>
    <property type="molecule type" value="Genomic_DNA"/>
</dbReference>
<dbReference type="PANTHER" id="PTHR13778">
    <property type="entry name" value="GLYCOSYLTRANSFERASE 8 DOMAIN-CONTAINING PROTEIN"/>
    <property type="match status" value="1"/>
</dbReference>
<dbReference type="PANTHER" id="PTHR13778:SF47">
    <property type="entry name" value="LIPOPOLYSACCHARIDE 1,3-GALACTOSYLTRANSFERASE"/>
    <property type="match status" value="1"/>
</dbReference>
<evidence type="ECO:0000256" key="3">
    <source>
        <dbReference type="ARBA" id="ARBA00022723"/>
    </source>
</evidence>
<evidence type="ECO:0000313" key="5">
    <source>
        <dbReference type="Proteomes" id="UP000253529"/>
    </source>
</evidence>